<dbReference type="Proteomes" id="UP000504610">
    <property type="component" value="Chromosome 6"/>
</dbReference>
<keyword evidence="4" id="KW-1185">Reference proteome</keyword>
<evidence type="ECO:0000256" key="2">
    <source>
        <dbReference type="SAM" id="Phobius"/>
    </source>
</evidence>
<feature type="transmembrane region" description="Helical" evidence="2">
    <location>
        <begin position="93"/>
        <end position="109"/>
    </location>
</feature>
<reference evidence="4" key="1">
    <citation type="journal article" date="2019" name="Database">
        <title>The radish genome database (RadishGD): an integrated information resource for radish genomics.</title>
        <authorList>
            <person name="Yu H.J."/>
            <person name="Baek S."/>
            <person name="Lee Y.J."/>
            <person name="Cho A."/>
            <person name="Mun J.H."/>
        </authorList>
    </citation>
    <scope>NUCLEOTIDE SEQUENCE [LARGE SCALE GENOMIC DNA]</scope>
    <source>
        <strain evidence="4">cv. WK10039</strain>
    </source>
</reference>
<keyword evidence="2" id="KW-0812">Transmembrane</keyword>
<dbReference type="GeneID" id="108811217"/>
<evidence type="ECO:0000256" key="1">
    <source>
        <dbReference type="SAM" id="MobiDB-lite"/>
    </source>
</evidence>
<evidence type="ECO:0000313" key="5">
    <source>
        <dbReference type="RefSeq" id="XP_018438764.1"/>
    </source>
</evidence>
<keyword evidence="2" id="KW-1133">Transmembrane helix</keyword>
<keyword evidence="3" id="KW-0732">Signal</keyword>
<accession>A0A6J0JVG9</accession>
<sequence length="123" mass="13582">MERRRSIALFIIFLFVFCFPISSDSHKLSPSISLHDQGQVHEVTIKATKREEGRSVDIFRVGTGGSHGVTGGKGGGRKESPKRNAAMDLRPKLFFSTTSVLFTGFIVLSRTSFDMSIRLLCCA</sequence>
<dbReference type="RefSeq" id="XP_018438764.1">
    <property type="nucleotide sequence ID" value="XM_018583262.2"/>
</dbReference>
<feature type="region of interest" description="Disordered" evidence="1">
    <location>
        <begin position="63"/>
        <end position="83"/>
    </location>
</feature>
<proteinExistence type="predicted"/>
<dbReference type="OrthoDB" id="1113017at2759"/>
<feature type="chain" id="PRO_5027023710" evidence="3">
    <location>
        <begin position="24"/>
        <end position="123"/>
    </location>
</feature>
<organism evidence="4 5">
    <name type="scientific">Raphanus sativus</name>
    <name type="common">Radish</name>
    <name type="synonym">Raphanus raphanistrum var. sativus</name>
    <dbReference type="NCBI Taxonomy" id="3726"/>
    <lineage>
        <taxon>Eukaryota</taxon>
        <taxon>Viridiplantae</taxon>
        <taxon>Streptophyta</taxon>
        <taxon>Embryophyta</taxon>
        <taxon>Tracheophyta</taxon>
        <taxon>Spermatophyta</taxon>
        <taxon>Magnoliopsida</taxon>
        <taxon>eudicotyledons</taxon>
        <taxon>Gunneridae</taxon>
        <taxon>Pentapetalae</taxon>
        <taxon>rosids</taxon>
        <taxon>malvids</taxon>
        <taxon>Brassicales</taxon>
        <taxon>Brassicaceae</taxon>
        <taxon>Brassiceae</taxon>
        <taxon>Raphanus</taxon>
    </lineage>
</organism>
<feature type="signal peptide" evidence="3">
    <location>
        <begin position="1"/>
        <end position="23"/>
    </location>
</feature>
<keyword evidence="2" id="KW-0472">Membrane</keyword>
<reference evidence="5" key="2">
    <citation type="submission" date="2025-08" db="UniProtKB">
        <authorList>
            <consortium name="RefSeq"/>
        </authorList>
    </citation>
    <scope>IDENTIFICATION</scope>
    <source>
        <tissue evidence="5">Leaf</tissue>
    </source>
</reference>
<name>A0A6J0JVG9_RAPSA</name>
<dbReference type="KEGG" id="rsz:108811217"/>
<gene>
    <name evidence="5" type="primary">LOC108811217</name>
</gene>
<evidence type="ECO:0000313" key="4">
    <source>
        <dbReference type="Proteomes" id="UP000504610"/>
    </source>
</evidence>
<feature type="compositionally biased region" description="Gly residues" evidence="1">
    <location>
        <begin position="63"/>
        <end position="74"/>
    </location>
</feature>
<evidence type="ECO:0000256" key="3">
    <source>
        <dbReference type="SAM" id="SignalP"/>
    </source>
</evidence>
<dbReference type="AlphaFoldDB" id="A0A6J0JVG9"/>
<protein>
    <submittedName>
        <fullName evidence="5">Uncharacterized protein LOC108811217</fullName>
    </submittedName>
</protein>